<keyword evidence="1" id="KW-0812">Transmembrane</keyword>
<evidence type="ECO:0000313" key="3">
    <source>
        <dbReference type="Proteomes" id="UP000278085"/>
    </source>
</evidence>
<evidence type="ECO:0000313" key="2">
    <source>
        <dbReference type="EMBL" id="RSZ61169.1"/>
    </source>
</evidence>
<organism evidence="2 3">
    <name type="scientific">Massilia atriviolacea</name>
    <dbReference type="NCBI Taxonomy" id="2495579"/>
    <lineage>
        <taxon>Bacteria</taxon>
        <taxon>Pseudomonadati</taxon>
        <taxon>Pseudomonadota</taxon>
        <taxon>Betaproteobacteria</taxon>
        <taxon>Burkholderiales</taxon>
        <taxon>Oxalobacteraceae</taxon>
        <taxon>Telluria group</taxon>
        <taxon>Massilia</taxon>
    </lineage>
</organism>
<dbReference type="EMBL" id="RXLQ01000001">
    <property type="protein sequence ID" value="RSZ61169.1"/>
    <property type="molecule type" value="Genomic_DNA"/>
</dbReference>
<keyword evidence="1" id="KW-1133">Transmembrane helix</keyword>
<dbReference type="AlphaFoldDB" id="A0A430HUK1"/>
<protein>
    <submittedName>
        <fullName evidence="2">Uncharacterized protein</fullName>
    </submittedName>
</protein>
<name>A0A430HUK1_9BURK</name>
<proteinExistence type="predicted"/>
<reference evidence="2 3" key="1">
    <citation type="submission" date="2018-12" db="EMBL/GenBank/DDBJ databases">
        <authorList>
            <person name="Yang E."/>
        </authorList>
    </citation>
    <scope>NUCLEOTIDE SEQUENCE [LARGE SCALE GENOMIC DNA]</scope>
    <source>
        <strain evidence="2 3">SOD</strain>
    </source>
</reference>
<sequence>MSNIMWFLLGEFLIVMAMVYLIRTVNGQDAESRQLYFGSVVLTAMTLVFILSMAMYYWAEGAEIQARAQKIFEACLQVIPPLLTLVIGFYFGKRSETKAVSKPENT</sequence>
<feature type="transmembrane region" description="Helical" evidence="1">
    <location>
        <begin position="6"/>
        <end position="23"/>
    </location>
</feature>
<feature type="transmembrane region" description="Helical" evidence="1">
    <location>
        <begin position="71"/>
        <end position="92"/>
    </location>
</feature>
<accession>A0A430HUK1</accession>
<gene>
    <name evidence="2" type="ORF">EJB06_03070</name>
</gene>
<keyword evidence="1" id="KW-0472">Membrane</keyword>
<comment type="caution">
    <text evidence="2">The sequence shown here is derived from an EMBL/GenBank/DDBJ whole genome shotgun (WGS) entry which is preliminary data.</text>
</comment>
<keyword evidence="3" id="KW-1185">Reference proteome</keyword>
<evidence type="ECO:0000256" key="1">
    <source>
        <dbReference type="SAM" id="Phobius"/>
    </source>
</evidence>
<dbReference type="Proteomes" id="UP000278085">
    <property type="component" value="Unassembled WGS sequence"/>
</dbReference>
<feature type="transmembrane region" description="Helical" evidence="1">
    <location>
        <begin position="35"/>
        <end position="59"/>
    </location>
</feature>
<dbReference type="OrthoDB" id="8563894at2"/>